<gene>
    <name evidence="9" type="primary">Mavs</name>
    <name evidence="9" type="ORF">BRALEP_R13160</name>
</gene>
<dbReference type="InterPro" id="IPR031964">
    <property type="entry name" value="CARD_dom"/>
</dbReference>
<evidence type="ECO:0000256" key="1">
    <source>
        <dbReference type="ARBA" id="ARBA00022499"/>
    </source>
</evidence>
<keyword evidence="1" id="KW-1017">Isopeptide bond</keyword>
<dbReference type="Proteomes" id="UP000520535">
    <property type="component" value="Unassembled WGS sequence"/>
</dbReference>
<keyword evidence="7" id="KW-0472">Membrane</keyword>
<dbReference type="AlphaFoldDB" id="A0A7L2V2B7"/>
<feature type="compositionally biased region" description="Polar residues" evidence="6">
    <location>
        <begin position="213"/>
        <end position="224"/>
    </location>
</feature>
<evidence type="ECO:0000256" key="6">
    <source>
        <dbReference type="SAM" id="MobiDB-lite"/>
    </source>
</evidence>
<dbReference type="EMBL" id="VYZX01003163">
    <property type="protein sequence ID" value="NXS52296.1"/>
    <property type="molecule type" value="Genomic_DNA"/>
</dbReference>
<accession>A0A7L2V2B7</accession>
<keyword evidence="10" id="KW-1185">Reference proteome</keyword>
<protein>
    <submittedName>
        <fullName evidence="9">MAVS protein</fullName>
    </submittedName>
</protein>
<evidence type="ECO:0000313" key="10">
    <source>
        <dbReference type="Proteomes" id="UP000520535"/>
    </source>
</evidence>
<dbReference type="GO" id="GO:0045087">
    <property type="term" value="P:innate immune response"/>
    <property type="evidence" value="ECO:0007669"/>
    <property type="project" value="UniProtKB-KW"/>
</dbReference>
<evidence type="ECO:0000256" key="5">
    <source>
        <dbReference type="ARBA" id="ARBA00022859"/>
    </source>
</evidence>
<comment type="caution">
    <text evidence="9">The sequence shown here is derived from an EMBL/GenBank/DDBJ whole genome shotgun (WGS) entry which is preliminary data.</text>
</comment>
<dbReference type="OrthoDB" id="9909785at2759"/>
<dbReference type="Gene3D" id="1.10.533.10">
    <property type="entry name" value="Death Domain, Fas"/>
    <property type="match status" value="1"/>
</dbReference>
<feature type="compositionally biased region" description="Basic and acidic residues" evidence="6">
    <location>
        <begin position="197"/>
        <end position="208"/>
    </location>
</feature>
<evidence type="ECO:0000259" key="8">
    <source>
        <dbReference type="Pfam" id="PF16739"/>
    </source>
</evidence>
<proteinExistence type="predicted"/>
<keyword evidence="7" id="KW-0812">Transmembrane</keyword>
<keyword evidence="7" id="KW-1133">Transmembrane helix</keyword>
<feature type="transmembrane region" description="Helical" evidence="7">
    <location>
        <begin position="608"/>
        <end position="627"/>
    </location>
</feature>
<keyword evidence="4" id="KW-0832">Ubl conjugation</keyword>
<dbReference type="Pfam" id="PF16739">
    <property type="entry name" value="CARD_2"/>
    <property type="match status" value="1"/>
</dbReference>
<keyword evidence="3" id="KW-0399">Innate immunity</keyword>
<feature type="non-terminal residue" evidence="9">
    <location>
        <position position="632"/>
    </location>
</feature>
<sequence>MGFVEDRVYEYIMKHLSHFKNIRVAPLVDSLSCLSDTDRDELHTREETRGNNATAYRFYQFLKCRQGWVLDLIEALRHNNAGHLADELQLVYDSCQPRRYPPCPKAPTTASDARPAASSISAQTPSPGPSPAPSAPSAQQPPRDMPLGDHPPLLPSGASTTSDDLDARAPVQESLPKTLLEPESPRPPPLGSTVHDGASDGHGGDGHLPHPSKATQVASETPRTVTMAVPSSAPPEQGGQAWLSRPQHPVCVDNGCFGNANHLQRGAPGLGLRGSLPPREVGAAPSPKQPHNEPEENSYVSTVSPPRLEETSHTREMQPPSSPPNKQAAASSAEPPSSFVDVRSPLLIQQQFDAEQKLVRMLQESRDGDTQMESTTPVATLVPRAASPSWDTSLKPPVQEEKPLVGQTVGSTPSMEKVPPALMDSLPPVARSSEGTSGRMASRGSSVTSIWTPCNDEERDVELSKPGVLLSTIGVSPEGAGRCPQGTSSPCCPESGSLSFSSSSLMVSTNSSSSAQAPFRVSSGCLAPAAPADPGIKEAAGASRNSHPPPSWDSTHEVHVDHYPSTQLEADNNLRDGADLLDLSRGRDAATSSSEAKMPPGDSHGPSLLYILPTMGIAVLAVAFLVYNRWRK</sequence>
<dbReference type="GO" id="GO:0005737">
    <property type="term" value="C:cytoplasm"/>
    <property type="evidence" value="ECO:0007669"/>
    <property type="project" value="UniProtKB-ARBA"/>
</dbReference>
<reference evidence="9 10" key="1">
    <citation type="submission" date="2019-09" db="EMBL/GenBank/DDBJ databases">
        <title>Bird 10,000 Genomes (B10K) Project - Family phase.</title>
        <authorList>
            <person name="Zhang G."/>
        </authorList>
    </citation>
    <scope>NUCLEOTIDE SEQUENCE [LARGE SCALE GENOMIC DNA]</scope>
    <source>
        <strain evidence="9">B10K-DU-012-52</strain>
    </source>
</reference>
<feature type="region of interest" description="Disordered" evidence="6">
    <location>
        <begin position="530"/>
        <end position="557"/>
    </location>
</feature>
<evidence type="ECO:0000256" key="7">
    <source>
        <dbReference type="SAM" id="Phobius"/>
    </source>
</evidence>
<feature type="region of interest" description="Disordered" evidence="6">
    <location>
        <begin position="364"/>
        <end position="453"/>
    </location>
</feature>
<feature type="domain" description="Caspase recruitment" evidence="8">
    <location>
        <begin position="9"/>
        <end position="89"/>
    </location>
</feature>
<evidence type="ECO:0000256" key="2">
    <source>
        <dbReference type="ARBA" id="ARBA00022553"/>
    </source>
</evidence>
<evidence type="ECO:0000313" key="9">
    <source>
        <dbReference type="EMBL" id="NXS52296.1"/>
    </source>
</evidence>
<keyword evidence="5" id="KW-0391">Immunity</keyword>
<evidence type="ECO:0000256" key="4">
    <source>
        <dbReference type="ARBA" id="ARBA00022843"/>
    </source>
</evidence>
<name>A0A7L2V2B7_9AVES</name>
<organism evidence="9 10">
    <name type="scientific">Brachypteracias leptosomus</name>
    <name type="common">short-legged ground-roller</name>
    <dbReference type="NCBI Taxonomy" id="135165"/>
    <lineage>
        <taxon>Eukaryota</taxon>
        <taxon>Metazoa</taxon>
        <taxon>Chordata</taxon>
        <taxon>Craniata</taxon>
        <taxon>Vertebrata</taxon>
        <taxon>Euteleostomi</taxon>
        <taxon>Archelosauria</taxon>
        <taxon>Archosauria</taxon>
        <taxon>Dinosauria</taxon>
        <taxon>Saurischia</taxon>
        <taxon>Theropoda</taxon>
        <taxon>Coelurosauria</taxon>
        <taxon>Aves</taxon>
        <taxon>Neognathae</taxon>
        <taxon>Neoaves</taxon>
        <taxon>Telluraves</taxon>
        <taxon>Coraciimorphae</taxon>
        <taxon>Coraciiformes</taxon>
        <taxon>Brachypteraciidae</taxon>
        <taxon>Brachypteracias</taxon>
    </lineage>
</organism>
<feature type="compositionally biased region" description="Polar residues" evidence="6">
    <location>
        <begin position="443"/>
        <end position="452"/>
    </location>
</feature>
<evidence type="ECO:0000256" key="3">
    <source>
        <dbReference type="ARBA" id="ARBA00022588"/>
    </source>
</evidence>
<dbReference type="InterPro" id="IPR011029">
    <property type="entry name" value="DEATH-like_dom_sf"/>
</dbReference>
<feature type="compositionally biased region" description="Low complexity" evidence="6">
    <location>
        <begin position="328"/>
        <end position="338"/>
    </location>
</feature>
<feature type="region of interest" description="Disordered" evidence="6">
    <location>
        <begin position="102"/>
        <end position="344"/>
    </location>
</feature>
<feature type="compositionally biased region" description="Basic and acidic residues" evidence="6">
    <location>
        <begin position="307"/>
        <end position="316"/>
    </location>
</feature>
<keyword evidence="2" id="KW-0597">Phosphoprotein</keyword>
<feature type="non-terminal residue" evidence="9">
    <location>
        <position position="1"/>
    </location>
</feature>